<comment type="caution">
    <text evidence="3">The sequence shown here is derived from an EMBL/GenBank/DDBJ whole genome shotgun (WGS) entry which is preliminary data.</text>
</comment>
<proteinExistence type="predicted"/>
<keyword evidence="4" id="KW-1185">Reference proteome</keyword>
<dbReference type="EMBL" id="JAKLWS010000001">
    <property type="protein sequence ID" value="MCG2587263.1"/>
    <property type="molecule type" value="Genomic_DNA"/>
</dbReference>
<reference evidence="3" key="1">
    <citation type="submission" date="2022-01" db="EMBL/GenBank/DDBJ databases">
        <authorList>
            <person name="Wang Y."/>
        </authorList>
    </citation>
    <scope>NUCLEOTIDE SEQUENCE</scope>
    <source>
        <strain evidence="3">WB101</strain>
    </source>
</reference>
<feature type="signal peptide" evidence="1">
    <location>
        <begin position="1"/>
        <end position="23"/>
    </location>
</feature>
<sequence length="266" mass="28947">MKTFKFLFALLLSLLFGVVPSFAQKQIVIPLSNPGDPGQLELGIVRGSISVSGSDTEEVIISYDGDRSMNEAPENKNGLRRISNNSVGFEVIENDNKVEIGGAPPQSEVNFSITVPRNFSLYLSTVNGGDVQVENVNGEMEISNVNGNVSLTNVGGSATVNTVNGDITASFNSINRESPMAFSNVQGDIDITLPSDAGVTAKMRSEWGEVYTDFNMEIDRSNRESIEADSDVYRVSINNWITGRINGGGPEYMFKTLRGDIYLRKQ</sequence>
<evidence type="ECO:0000256" key="1">
    <source>
        <dbReference type="SAM" id="SignalP"/>
    </source>
</evidence>
<name>A0ABS9K8S7_9BACT</name>
<feature type="domain" description="DUF4097" evidence="2">
    <location>
        <begin position="127"/>
        <end position="230"/>
    </location>
</feature>
<evidence type="ECO:0000259" key="2">
    <source>
        <dbReference type="Pfam" id="PF13349"/>
    </source>
</evidence>
<organism evidence="3 4">
    <name type="scientific">Rhodohalobacter sulfatireducens</name>
    <dbReference type="NCBI Taxonomy" id="2911366"/>
    <lineage>
        <taxon>Bacteria</taxon>
        <taxon>Pseudomonadati</taxon>
        <taxon>Balneolota</taxon>
        <taxon>Balneolia</taxon>
        <taxon>Balneolales</taxon>
        <taxon>Balneolaceae</taxon>
        <taxon>Rhodohalobacter</taxon>
    </lineage>
</organism>
<dbReference type="Proteomes" id="UP001165366">
    <property type="component" value="Unassembled WGS sequence"/>
</dbReference>
<accession>A0ABS9K8S7</accession>
<protein>
    <submittedName>
        <fullName evidence="3">DUF4097 family beta strand repeat-containing protein</fullName>
    </submittedName>
</protein>
<feature type="chain" id="PRO_5045404887" evidence="1">
    <location>
        <begin position="24"/>
        <end position="266"/>
    </location>
</feature>
<evidence type="ECO:0000313" key="4">
    <source>
        <dbReference type="Proteomes" id="UP001165366"/>
    </source>
</evidence>
<dbReference type="Pfam" id="PF13349">
    <property type="entry name" value="DUF4097"/>
    <property type="match status" value="1"/>
</dbReference>
<evidence type="ECO:0000313" key="3">
    <source>
        <dbReference type="EMBL" id="MCG2587263.1"/>
    </source>
</evidence>
<dbReference type="RefSeq" id="WP_237852105.1">
    <property type="nucleotide sequence ID" value="NZ_JAKLWS010000001.1"/>
</dbReference>
<gene>
    <name evidence="3" type="ORF">L6773_01710</name>
</gene>
<reference evidence="3" key="2">
    <citation type="submission" date="2024-05" db="EMBL/GenBank/DDBJ databases">
        <title>Rhodohalobacter halophilus gen. nov., sp. nov., a moderately halophilic member of the family Balneolaceae.</title>
        <authorList>
            <person name="Xia J."/>
        </authorList>
    </citation>
    <scope>NUCLEOTIDE SEQUENCE</scope>
    <source>
        <strain evidence="3">WB101</strain>
    </source>
</reference>
<keyword evidence="1" id="KW-0732">Signal</keyword>
<dbReference type="InterPro" id="IPR025164">
    <property type="entry name" value="Toastrack_DUF4097"/>
</dbReference>